<dbReference type="Proteomes" id="UP000825072">
    <property type="component" value="Chromosome 1"/>
</dbReference>
<proteinExistence type="predicted"/>
<organism evidence="2 3">
    <name type="scientific">Cutibacterium modestum</name>
    <dbReference type="NCBI Taxonomy" id="2559073"/>
    <lineage>
        <taxon>Bacteria</taxon>
        <taxon>Bacillati</taxon>
        <taxon>Actinomycetota</taxon>
        <taxon>Actinomycetes</taxon>
        <taxon>Propionibacteriales</taxon>
        <taxon>Propionibacteriaceae</taxon>
        <taxon>Cutibacterium</taxon>
    </lineage>
</organism>
<dbReference type="GeneID" id="92880877"/>
<feature type="transmembrane region" description="Helical" evidence="1">
    <location>
        <begin position="12"/>
        <end position="30"/>
    </location>
</feature>
<reference evidence="2" key="1">
    <citation type="submission" date="2021-06" db="EMBL/GenBank/DDBJ databases">
        <title>Genome sequence of Cutibacterium modestum strain KB17-24694.</title>
        <authorList>
            <person name="Dekio I."/>
            <person name="Asahina A."/>
            <person name="Nishida M."/>
        </authorList>
    </citation>
    <scope>NUCLEOTIDE SEQUENCE</scope>
    <source>
        <strain evidence="2">KB17-24694</strain>
    </source>
</reference>
<keyword evidence="1" id="KW-0812">Transmembrane</keyword>
<feature type="transmembrane region" description="Helical" evidence="1">
    <location>
        <begin position="37"/>
        <end position="60"/>
    </location>
</feature>
<keyword evidence="1" id="KW-1133">Transmembrane helix</keyword>
<feature type="transmembrane region" description="Helical" evidence="1">
    <location>
        <begin position="105"/>
        <end position="124"/>
    </location>
</feature>
<keyword evidence="1" id="KW-0472">Membrane</keyword>
<name>A0AAD1KNL8_9ACTN</name>
<sequence>MNDYLVTRSFNVLYIWIDAVLLLAFLGVLVRTRRRAALIVGLLGGVLYLIVDYGFFYVLLRTRTVVGMSVLPLEFWLSFSYGITNMAWMWLWFDEPGNRWEWSVLFPAGWLTSASVSQGLGGAFHGVQIARHVSSYHGIMVVFALVGYGWLAIHNLRHPDDRYSIRSALTIGIGIQFTWEAVLMISGIRPLAWRPLVIDSLIETNLGAPFMLLIVKALRVRYPREFVVLPGSTSPRARPSAAQREI</sequence>
<feature type="transmembrane region" description="Helical" evidence="1">
    <location>
        <begin position="136"/>
        <end position="156"/>
    </location>
</feature>
<evidence type="ECO:0000313" key="3">
    <source>
        <dbReference type="Proteomes" id="UP000825072"/>
    </source>
</evidence>
<evidence type="ECO:0000313" key="2">
    <source>
        <dbReference type="EMBL" id="BCY25047.1"/>
    </source>
</evidence>
<dbReference type="AlphaFoldDB" id="A0AAD1KNL8"/>
<protein>
    <submittedName>
        <fullName evidence="2">Uncharacterized protein</fullName>
    </submittedName>
</protein>
<accession>A0AAD1KNL8</accession>
<evidence type="ECO:0000256" key="1">
    <source>
        <dbReference type="SAM" id="Phobius"/>
    </source>
</evidence>
<dbReference type="EMBL" id="AP024747">
    <property type="protein sequence ID" value="BCY25047.1"/>
    <property type="molecule type" value="Genomic_DNA"/>
</dbReference>
<dbReference type="RefSeq" id="WP_002546886.1">
    <property type="nucleotide sequence ID" value="NZ_AP024747.1"/>
</dbReference>
<feature type="transmembrane region" description="Helical" evidence="1">
    <location>
        <begin position="168"/>
        <end position="188"/>
    </location>
</feature>
<feature type="transmembrane region" description="Helical" evidence="1">
    <location>
        <begin position="75"/>
        <end position="93"/>
    </location>
</feature>
<gene>
    <name evidence="2" type="ORF">KB1_10370</name>
</gene>